<dbReference type="Proteomes" id="UP001321473">
    <property type="component" value="Unassembled WGS sequence"/>
</dbReference>
<protein>
    <submittedName>
        <fullName evidence="2">Uncharacterized protein</fullName>
    </submittedName>
</protein>
<comment type="caution">
    <text evidence="2">The sequence shown here is derived from an EMBL/GenBank/DDBJ whole genome shotgun (WGS) entry which is preliminary data.</text>
</comment>
<keyword evidence="3" id="KW-1185">Reference proteome</keyword>
<feature type="region of interest" description="Disordered" evidence="1">
    <location>
        <begin position="38"/>
        <end position="60"/>
    </location>
</feature>
<dbReference type="EMBL" id="JARKHS020034202">
    <property type="protein sequence ID" value="KAK8758358.1"/>
    <property type="molecule type" value="Genomic_DNA"/>
</dbReference>
<feature type="compositionally biased region" description="Polar residues" evidence="1">
    <location>
        <begin position="1"/>
        <end position="12"/>
    </location>
</feature>
<feature type="non-terminal residue" evidence="2">
    <location>
        <position position="1"/>
    </location>
</feature>
<reference evidence="2 3" key="1">
    <citation type="journal article" date="2023" name="Arcadia Sci">
        <title>De novo assembly of a long-read Amblyomma americanum tick genome.</title>
        <authorList>
            <person name="Chou S."/>
            <person name="Poskanzer K.E."/>
            <person name="Rollins M."/>
            <person name="Thuy-Boun P.S."/>
        </authorList>
    </citation>
    <scope>NUCLEOTIDE SEQUENCE [LARGE SCALE GENOMIC DNA]</scope>
    <source>
        <strain evidence="2">F_SG_1</strain>
        <tissue evidence="2">Salivary glands</tissue>
    </source>
</reference>
<evidence type="ECO:0000313" key="3">
    <source>
        <dbReference type="Proteomes" id="UP001321473"/>
    </source>
</evidence>
<evidence type="ECO:0000256" key="1">
    <source>
        <dbReference type="SAM" id="MobiDB-lite"/>
    </source>
</evidence>
<dbReference type="AlphaFoldDB" id="A0AAQ4D7B8"/>
<gene>
    <name evidence="2" type="ORF">V5799_004007</name>
</gene>
<name>A0AAQ4D7B8_AMBAM</name>
<organism evidence="2 3">
    <name type="scientific">Amblyomma americanum</name>
    <name type="common">Lone star tick</name>
    <dbReference type="NCBI Taxonomy" id="6943"/>
    <lineage>
        <taxon>Eukaryota</taxon>
        <taxon>Metazoa</taxon>
        <taxon>Ecdysozoa</taxon>
        <taxon>Arthropoda</taxon>
        <taxon>Chelicerata</taxon>
        <taxon>Arachnida</taxon>
        <taxon>Acari</taxon>
        <taxon>Parasitiformes</taxon>
        <taxon>Ixodida</taxon>
        <taxon>Ixodoidea</taxon>
        <taxon>Ixodidae</taxon>
        <taxon>Amblyomminae</taxon>
        <taxon>Amblyomma</taxon>
    </lineage>
</organism>
<accession>A0AAQ4D7B8</accession>
<sequence length="60" mass="6836">SLHPATQEQNTIGWREGHSSRRRATARTLVVEERSHFVSPRAQVGSAARRSQLTRPLTYH</sequence>
<feature type="compositionally biased region" description="Polar residues" evidence="1">
    <location>
        <begin position="49"/>
        <end position="60"/>
    </location>
</feature>
<evidence type="ECO:0000313" key="2">
    <source>
        <dbReference type="EMBL" id="KAK8758358.1"/>
    </source>
</evidence>
<proteinExistence type="predicted"/>
<feature type="region of interest" description="Disordered" evidence="1">
    <location>
        <begin position="1"/>
        <end position="23"/>
    </location>
</feature>